<keyword evidence="2" id="KW-1133">Transmembrane helix</keyword>
<dbReference type="EMBL" id="DF977449">
    <property type="protein sequence ID" value="GAP83071.1"/>
    <property type="molecule type" value="Genomic_DNA"/>
</dbReference>
<reference evidence="3" key="1">
    <citation type="submission" date="2016-03" db="EMBL/GenBank/DDBJ databases">
        <title>Draft genome sequence of Rosellinia necatrix.</title>
        <authorList>
            <person name="Kanematsu S."/>
        </authorList>
    </citation>
    <scope>NUCLEOTIDE SEQUENCE [LARGE SCALE GENOMIC DNA]</scope>
    <source>
        <strain evidence="3">W97</strain>
    </source>
</reference>
<evidence type="ECO:0000256" key="1">
    <source>
        <dbReference type="SAM" id="MobiDB-lite"/>
    </source>
</evidence>
<keyword evidence="2" id="KW-0812">Transmembrane</keyword>
<dbReference type="STRING" id="77044.A0A1S7UIK4"/>
<keyword evidence="3" id="KW-0489">Methyltransferase</keyword>
<organism evidence="3">
    <name type="scientific">Rosellinia necatrix</name>
    <name type="common">White root-rot fungus</name>
    <dbReference type="NCBI Taxonomy" id="77044"/>
    <lineage>
        <taxon>Eukaryota</taxon>
        <taxon>Fungi</taxon>
        <taxon>Dikarya</taxon>
        <taxon>Ascomycota</taxon>
        <taxon>Pezizomycotina</taxon>
        <taxon>Sordariomycetes</taxon>
        <taxon>Xylariomycetidae</taxon>
        <taxon>Xylariales</taxon>
        <taxon>Xylariaceae</taxon>
        <taxon>Rosellinia</taxon>
    </lineage>
</organism>
<keyword evidence="3" id="KW-0808">Transferase</keyword>
<keyword evidence="4" id="KW-1185">Reference proteome</keyword>
<feature type="region of interest" description="Disordered" evidence="1">
    <location>
        <begin position="15"/>
        <end position="49"/>
    </location>
</feature>
<sequence length="159" mass="17486">MILASAAEAYLAISPPTPTGSAAPPRQKPSTPSAGPGLRSRHTRKGRDVSSNSVLLHLGAYVAPGCLTTTVGLYRGGVQYPGYMGPVALVLICTDGALACWVPLRLYRRRAGVRRVDKGPPEERMLRARFSTEWKKWHMRTSRLVPWVLNVFRTSQSSW</sequence>
<accession>A0A1S7UIK4</accession>
<evidence type="ECO:0000313" key="4">
    <source>
        <dbReference type="Proteomes" id="UP000054516"/>
    </source>
</evidence>
<evidence type="ECO:0000313" key="3">
    <source>
        <dbReference type="EMBL" id="GAP83071.1"/>
    </source>
</evidence>
<dbReference type="GO" id="GO:0032259">
    <property type="term" value="P:methylation"/>
    <property type="evidence" value="ECO:0007669"/>
    <property type="project" value="UniProtKB-KW"/>
</dbReference>
<feature type="transmembrane region" description="Helical" evidence="2">
    <location>
        <begin position="54"/>
        <end position="74"/>
    </location>
</feature>
<dbReference type="Gene3D" id="1.20.120.1630">
    <property type="match status" value="1"/>
</dbReference>
<proteinExistence type="predicted"/>
<name>A0A1S7UIK4_ROSNE</name>
<dbReference type="AlphaFoldDB" id="A0A1S7UIK4"/>
<keyword evidence="2" id="KW-0472">Membrane</keyword>
<dbReference type="OrthoDB" id="422086at2759"/>
<protein>
    <submittedName>
        <fullName evidence="3">Putative isoprenylcysteine carboxyl methyltransferase</fullName>
    </submittedName>
</protein>
<evidence type="ECO:0000256" key="2">
    <source>
        <dbReference type="SAM" id="Phobius"/>
    </source>
</evidence>
<dbReference type="Proteomes" id="UP000054516">
    <property type="component" value="Unassembled WGS sequence"/>
</dbReference>
<feature type="transmembrane region" description="Helical" evidence="2">
    <location>
        <begin position="80"/>
        <end position="104"/>
    </location>
</feature>
<gene>
    <name evidence="3" type="ORF">SAMD00023353_0400670</name>
</gene>
<dbReference type="GO" id="GO:0008168">
    <property type="term" value="F:methyltransferase activity"/>
    <property type="evidence" value="ECO:0007669"/>
    <property type="project" value="UniProtKB-KW"/>
</dbReference>